<dbReference type="AlphaFoldDB" id="A0AAW4PD19"/>
<name>A0AAW4PD19_9EURY</name>
<evidence type="ECO:0000313" key="2">
    <source>
        <dbReference type="EMBL" id="MBX0295729.1"/>
    </source>
</evidence>
<evidence type="ECO:0000256" key="1">
    <source>
        <dbReference type="SAM" id="MobiDB-lite"/>
    </source>
</evidence>
<sequence length="58" mass="6125">MATHADLLSAAATAGEMNRRFGRLQASRSRIVGENRRVAGRTTSAAVSRRSGRIGATP</sequence>
<organism evidence="2 3">
    <name type="scientific">Haloarcula nitratireducens</name>
    <dbReference type="NCBI Taxonomy" id="2487749"/>
    <lineage>
        <taxon>Archaea</taxon>
        <taxon>Methanobacteriati</taxon>
        <taxon>Methanobacteriota</taxon>
        <taxon>Stenosarchaea group</taxon>
        <taxon>Halobacteria</taxon>
        <taxon>Halobacteriales</taxon>
        <taxon>Haloarculaceae</taxon>
        <taxon>Haloarcula</taxon>
    </lineage>
</organism>
<reference evidence="2 3" key="1">
    <citation type="submission" date="2021-06" db="EMBL/GenBank/DDBJ databases">
        <title>Halomicroarcula sp. a new haloarchaeum isolated from saline soil.</title>
        <authorList>
            <person name="Duran-Viseras A."/>
            <person name="Sanchez-Porro C."/>
            <person name="Ventosa A."/>
        </authorList>
    </citation>
    <scope>NUCLEOTIDE SEQUENCE [LARGE SCALE GENOMIC DNA]</scope>
    <source>
        <strain evidence="2 3">F27</strain>
    </source>
</reference>
<evidence type="ECO:0000313" key="3">
    <source>
        <dbReference type="Proteomes" id="UP001430455"/>
    </source>
</evidence>
<gene>
    <name evidence="2" type="ORF">EGH23_12660</name>
</gene>
<accession>A0AAW4PD19</accession>
<dbReference type="Proteomes" id="UP001430455">
    <property type="component" value="Unassembled WGS sequence"/>
</dbReference>
<comment type="caution">
    <text evidence="2">The sequence shown here is derived from an EMBL/GenBank/DDBJ whole genome shotgun (WGS) entry which is preliminary data.</text>
</comment>
<dbReference type="EMBL" id="RKLT01000004">
    <property type="protein sequence ID" value="MBX0295729.1"/>
    <property type="molecule type" value="Genomic_DNA"/>
</dbReference>
<proteinExistence type="predicted"/>
<keyword evidence="3" id="KW-1185">Reference proteome</keyword>
<protein>
    <submittedName>
        <fullName evidence="2">Uncharacterized protein</fullName>
    </submittedName>
</protein>
<feature type="region of interest" description="Disordered" evidence="1">
    <location>
        <begin position="36"/>
        <end position="58"/>
    </location>
</feature>
<dbReference type="RefSeq" id="WP_220580362.1">
    <property type="nucleotide sequence ID" value="NZ_RKLT01000004.1"/>
</dbReference>